<organism evidence="1 2">
    <name type="scientific">Nocardia puris</name>
    <dbReference type="NCBI Taxonomy" id="208602"/>
    <lineage>
        <taxon>Bacteria</taxon>
        <taxon>Bacillati</taxon>
        <taxon>Actinomycetota</taxon>
        <taxon>Actinomycetes</taxon>
        <taxon>Mycobacteriales</taxon>
        <taxon>Nocardiaceae</taxon>
        <taxon>Nocardia</taxon>
    </lineage>
</organism>
<accession>A0A366CWB1</accession>
<evidence type="ECO:0000313" key="2">
    <source>
        <dbReference type="Proteomes" id="UP000252586"/>
    </source>
</evidence>
<reference evidence="1 2" key="1">
    <citation type="submission" date="2018-06" db="EMBL/GenBank/DDBJ databases">
        <title>Genomic Encyclopedia of Type Strains, Phase IV (KMG-IV): sequencing the most valuable type-strain genomes for metagenomic binning, comparative biology and taxonomic classification.</title>
        <authorList>
            <person name="Goeker M."/>
        </authorList>
    </citation>
    <scope>NUCLEOTIDE SEQUENCE [LARGE SCALE GENOMIC DNA]</scope>
    <source>
        <strain evidence="1 2">DSM 44599</strain>
    </source>
</reference>
<proteinExistence type="predicted"/>
<name>A0A366CWB1_9NOCA</name>
<dbReference type="STRING" id="1210090.GCA_001613185_02477"/>
<comment type="caution">
    <text evidence="1">The sequence shown here is derived from an EMBL/GenBank/DDBJ whole genome shotgun (WGS) entry which is preliminary data.</text>
</comment>
<dbReference type="EMBL" id="QNRE01000025">
    <property type="protein sequence ID" value="RBO82110.1"/>
    <property type="molecule type" value="Genomic_DNA"/>
</dbReference>
<dbReference type="Proteomes" id="UP000252586">
    <property type="component" value="Unassembled WGS sequence"/>
</dbReference>
<gene>
    <name evidence="1" type="ORF">DFR74_12565</name>
</gene>
<keyword evidence="2" id="KW-1185">Reference proteome</keyword>
<protein>
    <submittedName>
        <fullName evidence="1">Uncharacterized protein</fullName>
    </submittedName>
</protein>
<evidence type="ECO:0000313" key="1">
    <source>
        <dbReference type="EMBL" id="RBO82110.1"/>
    </source>
</evidence>
<sequence>MIALGHILQIVYVGILGAIAFGISIHHRPDDPVAAACPFCAAEGCEHCAWSGEIDAAELEHEEAA</sequence>
<dbReference type="AlphaFoldDB" id="A0A366CWB1"/>
<dbReference type="RefSeq" id="WP_147266024.1">
    <property type="nucleotide sequence ID" value="NZ_QNRE01000025.1"/>
</dbReference>